<dbReference type="Pfam" id="PF23232">
    <property type="entry name" value="AAA_lid_13"/>
    <property type="match status" value="1"/>
</dbReference>
<dbReference type="AlphaFoldDB" id="A0AAE0HC31"/>
<dbReference type="GeneID" id="87841350"/>
<keyword evidence="4" id="KW-1185">Reference proteome</keyword>
<reference evidence="3" key="1">
    <citation type="journal article" date="2023" name="Mol. Phylogenet. Evol.">
        <title>Genome-scale phylogeny and comparative genomics of the fungal order Sordariales.</title>
        <authorList>
            <person name="Hensen N."/>
            <person name="Bonometti L."/>
            <person name="Westerberg I."/>
            <person name="Brannstrom I.O."/>
            <person name="Guillou S."/>
            <person name="Cros-Aarteil S."/>
            <person name="Calhoun S."/>
            <person name="Haridas S."/>
            <person name="Kuo A."/>
            <person name="Mondo S."/>
            <person name="Pangilinan J."/>
            <person name="Riley R."/>
            <person name="LaButti K."/>
            <person name="Andreopoulos B."/>
            <person name="Lipzen A."/>
            <person name="Chen C."/>
            <person name="Yan M."/>
            <person name="Daum C."/>
            <person name="Ng V."/>
            <person name="Clum A."/>
            <person name="Steindorff A."/>
            <person name="Ohm R.A."/>
            <person name="Martin F."/>
            <person name="Silar P."/>
            <person name="Natvig D.O."/>
            <person name="Lalanne C."/>
            <person name="Gautier V."/>
            <person name="Ament-Velasquez S.L."/>
            <person name="Kruys A."/>
            <person name="Hutchinson M.I."/>
            <person name="Powell A.J."/>
            <person name="Barry K."/>
            <person name="Miller A.N."/>
            <person name="Grigoriev I.V."/>
            <person name="Debuchy R."/>
            <person name="Gladieux P."/>
            <person name="Hiltunen Thoren M."/>
            <person name="Johannesson H."/>
        </authorList>
    </citation>
    <scope>NUCLEOTIDE SEQUENCE</scope>
    <source>
        <strain evidence="3">CBS 168.71</strain>
    </source>
</reference>
<feature type="compositionally biased region" description="Basic and acidic residues" evidence="1">
    <location>
        <begin position="130"/>
        <end position="156"/>
    </location>
</feature>
<reference evidence="3" key="2">
    <citation type="submission" date="2023-06" db="EMBL/GenBank/DDBJ databases">
        <authorList>
            <consortium name="Lawrence Berkeley National Laboratory"/>
            <person name="Haridas S."/>
            <person name="Hensen N."/>
            <person name="Bonometti L."/>
            <person name="Westerberg I."/>
            <person name="Brannstrom I.O."/>
            <person name="Guillou S."/>
            <person name="Cros-Aarteil S."/>
            <person name="Calhoun S."/>
            <person name="Kuo A."/>
            <person name="Mondo S."/>
            <person name="Pangilinan J."/>
            <person name="Riley R."/>
            <person name="Labutti K."/>
            <person name="Andreopoulos B."/>
            <person name="Lipzen A."/>
            <person name="Chen C."/>
            <person name="Yanf M."/>
            <person name="Daum C."/>
            <person name="Ng V."/>
            <person name="Clum A."/>
            <person name="Steindorff A."/>
            <person name="Ohm R."/>
            <person name="Martin F."/>
            <person name="Silar P."/>
            <person name="Natvig D."/>
            <person name="Lalanne C."/>
            <person name="Gautier V."/>
            <person name="Ament-Velasquez S.L."/>
            <person name="Kruys A."/>
            <person name="Hutchinson M.I."/>
            <person name="Powell A.J."/>
            <person name="Barry K."/>
            <person name="Miller A.N."/>
            <person name="Grigoriev I.V."/>
            <person name="Debuchy R."/>
            <person name="Gladieux P."/>
            <person name="Thoren M.H."/>
            <person name="Johannesson H."/>
        </authorList>
    </citation>
    <scope>NUCLEOTIDE SEQUENCE</scope>
    <source>
        <strain evidence="3">CBS 168.71</strain>
    </source>
</reference>
<dbReference type="EMBL" id="JAUEPN010000006">
    <property type="protein sequence ID" value="KAK3293534.1"/>
    <property type="molecule type" value="Genomic_DNA"/>
</dbReference>
<dbReference type="InterPro" id="IPR003593">
    <property type="entry name" value="AAA+_ATPase"/>
</dbReference>
<dbReference type="InterPro" id="IPR027417">
    <property type="entry name" value="P-loop_NTPase"/>
</dbReference>
<dbReference type="InterPro" id="IPR003959">
    <property type="entry name" value="ATPase_AAA_core"/>
</dbReference>
<dbReference type="Pfam" id="PF00004">
    <property type="entry name" value="AAA"/>
    <property type="match status" value="1"/>
</dbReference>
<evidence type="ECO:0000313" key="4">
    <source>
        <dbReference type="Proteomes" id="UP001278766"/>
    </source>
</evidence>
<dbReference type="Gene3D" id="3.40.50.300">
    <property type="entry name" value="P-loop containing nucleotide triphosphate hydrolases"/>
    <property type="match status" value="1"/>
</dbReference>
<comment type="caution">
    <text evidence="3">The sequence shown here is derived from an EMBL/GenBank/DDBJ whole genome shotgun (WGS) entry which is preliminary data.</text>
</comment>
<proteinExistence type="predicted"/>
<protein>
    <recommendedName>
        <fullName evidence="2">AAA+ ATPase domain-containing protein</fullName>
    </recommendedName>
</protein>
<feature type="compositionally biased region" description="Gly residues" evidence="1">
    <location>
        <begin position="983"/>
        <end position="1002"/>
    </location>
</feature>
<dbReference type="InterPro" id="IPR056599">
    <property type="entry name" value="AAA_lid_fung"/>
</dbReference>
<feature type="compositionally biased region" description="Low complexity" evidence="1">
    <location>
        <begin position="970"/>
        <end position="982"/>
    </location>
</feature>
<organism evidence="3 4">
    <name type="scientific">Chaetomium fimeti</name>
    <dbReference type="NCBI Taxonomy" id="1854472"/>
    <lineage>
        <taxon>Eukaryota</taxon>
        <taxon>Fungi</taxon>
        <taxon>Dikarya</taxon>
        <taxon>Ascomycota</taxon>
        <taxon>Pezizomycotina</taxon>
        <taxon>Sordariomycetes</taxon>
        <taxon>Sordariomycetidae</taxon>
        <taxon>Sordariales</taxon>
        <taxon>Chaetomiaceae</taxon>
        <taxon>Chaetomium</taxon>
    </lineage>
</organism>
<accession>A0AAE0HC31</accession>
<dbReference type="SMART" id="SM00382">
    <property type="entry name" value="AAA"/>
    <property type="match status" value="1"/>
</dbReference>
<feature type="compositionally biased region" description="Low complexity" evidence="1">
    <location>
        <begin position="1003"/>
        <end position="1023"/>
    </location>
</feature>
<name>A0AAE0HC31_9PEZI</name>
<dbReference type="CDD" id="cd19481">
    <property type="entry name" value="RecA-like_protease"/>
    <property type="match status" value="1"/>
</dbReference>
<sequence length="1029" mass="116108">MSESASSIMDKDHEVAADILEAAFSAGRKLKEVLDAANEDIKDGVEEISNDLVLQLGRLERLRSTLPTKEIEDVSVATFSCTSEPTFVPWKEASSLESPAREHVAIQIPSKQPTSEDLNPFRRDREQIVLSDRRKEPGSDPDNVKHSVPESAAEKKRPFRRVGLPRDSQPLEELPDRIRICSQRLAIFLDYNIHDTTLNWSSYRRTPFIIPRPFKFLVKKGDYIRQELATLEQFRQRLFPGHTEEMHEAAWKANAPEDDLPPVVVDPKGLEPVHLTALIKDLRCLTTFMDGYIAPSLTIGEVDHVYFSDLWFVFPARSLIYMRDKKVPQKIWKVIQRTGGSHVSTTGAEGSERPGGDRTQGGFQPFVIDCFHLDYDGTRYVHTYCRVQIDYFEDCQPIASLPVMPIRAAEKAGLVDRQALVARGREFTSCTRPRHKQYAGRNQILRPNGAKLHEKDADVPENAARYAEWIESEVMVDFERALQEMPGWRPGVNELELFKASAARRDYTGIDIDTVWDAKLSEQVVYEEWEKCQRWDKERTNPSEEEDLLLLPERVFAFVFRTRKWACLQLGRDNDGDEMLKEKTCRPEPWNDLQLPDGHKRLVQSLIESHSSKQGPRNLHFDLVRAKGKGVTILLHGVPGVGKTSTAECAAEANNRPLLPITCGDLGATPREVEKKLEEAFQLAQLWNCVLLLDEADIFLAQRNENDIARNAMVSVFLRVLEYYEGILFLTTNRVGVFDEAFKSRIHLPLYYPSLEWKYTKKIWHTHLQKLKGSSLIEVDVEDILAYAENFFERQSAHNSKIGPVWNGRQIRNAFQSVVALAGYKAQADSGGAGGRIRIDREHFERVSKVSNEFNHYIWSIKTQTDADKAERHGYRFDRYQTDETIHMKPVVHPEAPGQRSALTFGQKLTSAAQGSGGLSAMNSHFQTGFAQQGFSNHHAMPNNFAQPQGFGQQALGQQVLGQQGGFGAPQGFQSAQQNGFGQQPGPGQPGWGQQQGFGQQQGGFPTMQNAAPGAMQPQAQQASQVGHA</sequence>
<gene>
    <name evidence="3" type="ORF">B0H64DRAFT_404796</name>
</gene>
<dbReference type="GO" id="GO:0016887">
    <property type="term" value="F:ATP hydrolysis activity"/>
    <property type="evidence" value="ECO:0007669"/>
    <property type="project" value="InterPro"/>
</dbReference>
<evidence type="ECO:0000259" key="2">
    <source>
        <dbReference type="SMART" id="SM00382"/>
    </source>
</evidence>
<dbReference type="PANTHER" id="PTHR46411">
    <property type="entry name" value="FAMILY ATPASE, PUTATIVE-RELATED"/>
    <property type="match status" value="1"/>
</dbReference>
<dbReference type="SUPFAM" id="SSF52540">
    <property type="entry name" value="P-loop containing nucleoside triphosphate hydrolases"/>
    <property type="match status" value="1"/>
</dbReference>
<feature type="region of interest" description="Disordered" evidence="1">
    <location>
        <begin position="130"/>
        <end position="168"/>
    </location>
</feature>
<dbReference type="RefSeq" id="XP_062657048.1">
    <property type="nucleotide sequence ID" value="XM_062804402.1"/>
</dbReference>
<dbReference type="PANTHER" id="PTHR46411:SF2">
    <property type="entry name" value="AAA+ ATPASE DOMAIN-CONTAINING PROTEIN"/>
    <property type="match status" value="1"/>
</dbReference>
<dbReference type="Proteomes" id="UP001278766">
    <property type="component" value="Unassembled WGS sequence"/>
</dbReference>
<dbReference type="Pfam" id="PF22942">
    <property type="entry name" value="DUF7025"/>
    <property type="match status" value="1"/>
</dbReference>
<feature type="domain" description="AAA+ ATPase" evidence="2">
    <location>
        <begin position="629"/>
        <end position="756"/>
    </location>
</feature>
<evidence type="ECO:0000256" key="1">
    <source>
        <dbReference type="SAM" id="MobiDB-lite"/>
    </source>
</evidence>
<dbReference type="InterPro" id="IPR054289">
    <property type="entry name" value="DUF7025"/>
</dbReference>
<dbReference type="GO" id="GO:0005524">
    <property type="term" value="F:ATP binding"/>
    <property type="evidence" value="ECO:0007669"/>
    <property type="project" value="InterPro"/>
</dbReference>
<feature type="region of interest" description="Disordered" evidence="1">
    <location>
        <begin position="963"/>
        <end position="1029"/>
    </location>
</feature>
<evidence type="ECO:0000313" key="3">
    <source>
        <dbReference type="EMBL" id="KAK3293534.1"/>
    </source>
</evidence>